<dbReference type="KEGG" id="cbx:Cenrod_1176"/>
<dbReference type="GO" id="GO:0006284">
    <property type="term" value="P:base-excision repair"/>
    <property type="evidence" value="ECO:0007669"/>
    <property type="project" value="UniProtKB-UniRule"/>
</dbReference>
<evidence type="ECO:0000256" key="12">
    <source>
        <dbReference type="ARBA" id="ARBA00023204"/>
    </source>
</evidence>
<dbReference type="EC" id="3.2.2.31" evidence="4 14"/>
<dbReference type="GO" id="GO:0000701">
    <property type="term" value="F:purine-specific mismatch base pair DNA N-glycosylase activity"/>
    <property type="evidence" value="ECO:0007669"/>
    <property type="project" value="UniProtKB-EC"/>
</dbReference>
<evidence type="ECO:0000256" key="13">
    <source>
        <dbReference type="ARBA" id="ARBA00023295"/>
    </source>
</evidence>
<dbReference type="PROSITE" id="PS00764">
    <property type="entry name" value="ENDONUCLEASE_III_1"/>
    <property type="match status" value="1"/>
</dbReference>
<dbReference type="HOGENOM" id="CLU_012862_0_2_4"/>
<accession>U5NAP3</accession>
<proteinExistence type="inferred from homology"/>
<evidence type="ECO:0000256" key="14">
    <source>
        <dbReference type="RuleBase" id="RU365096"/>
    </source>
</evidence>
<dbReference type="Gene3D" id="1.10.340.30">
    <property type="entry name" value="Hypothetical protein, domain 2"/>
    <property type="match status" value="1"/>
</dbReference>
<dbReference type="InterPro" id="IPR005760">
    <property type="entry name" value="A/G_AdeGlyc_MutY"/>
</dbReference>
<reference evidence="16 17" key="1">
    <citation type="journal article" date="2013" name="Genome Biol.">
        <title>Genomic analysis reveals key aspects of prokaryotic symbiosis in the phototrophic consortium "Chlorochromatium aggregatum".</title>
        <authorList>
            <person name="Liu Z."/>
            <person name="Muller J."/>
            <person name="Li T."/>
            <person name="Alvey R.M."/>
            <person name="Vogl K."/>
            <person name="Frigaard N.U."/>
            <person name="Rockwell N.C."/>
            <person name="Boyd E.S."/>
            <person name="Tomsho L.P."/>
            <person name="Schuster S.C."/>
            <person name="Henke P."/>
            <person name="Rohde M."/>
            <person name="Overmann J."/>
            <person name="Bryant D.A."/>
        </authorList>
    </citation>
    <scope>NUCLEOTIDE SEQUENCE [LARGE SCALE GENOMIC DNA]</scope>
    <source>
        <strain evidence="16">CR</strain>
    </source>
</reference>
<dbReference type="EMBL" id="CP004885">
    <property type="protein sequence ID" value="AGX87269.1"/>
    <property type="molecule type" value="Genomic_DNA"/>
</dbReference>
<dbReference type="GO" id="GO:0006298">
    <property type="term" value="P:mismatch repair"/>
    <property type="evidence" value="ECO:0007669"/>
    <property type="project" value="TreeGrafter"/>
</dbReference>
<dbReference type="NCBIfam" id="TIGR01084">
    <property type="entry name" value="mutY"/>
    <property type="match status" value="1"/>
</dbReference>
<dbReference type="SMART" id="SM00525">
    <property type="entry name" value="FES"/>
    <property type="match status" value="1"/>
</dbReference>
<keyword evidence="12" id="KW-0234">DNA repair</keyword>
<dbReference type="SUPFAM" id="SSF55811">
    <property type="entry name" value="Nudix"/>
    <property type="match status" value="1"/>
</dbReference>
<evidence type="ECO:0000256" key="5">
    <source>
        <dbReference type="ARBA" id="ARBA00022023"/>
    </source>
</evidence>
<keyword evidence="6" id="KW-0004">4Fe-4S</keyword>
<dbReference type="Pfam" id="PF00730">
    <property type="entry name" value="HhH-GPD"/>
    <property type="match status" value="1"/>
</dbReference>
<comment type="function">
    <text evidence="2">Adenine glycosylase active on G-A mispairs. MutY also corrects error-prone DNA synthesis past GO lesions which are due to the oxidatively damaged form of guanine: 7,8-dihydro-8-oxoguanine (8-oxo-dGTP).</text>
</comment>
<dbReference type="Proteomes" id="UP000017184">
    <property type="component" value="Chromosome"/>
</dbReference>
<evidence type="ECO:0000256" key="3">
    <source>
        <dbReference type="ARBA" id="ARBA00008343"/>
    </source>
</evidence>
<dbReference type="InterPro" id="IPR004035">
    <property type="entry name" value="Endouclease-III_FeS-bd_BS"/>
</dbReference>
<evidence type="ECO:0000313" key="17">
    <source>
        <dbReference type="Proteomes" id="UP000017184"/>
    </source>
</evidence>
<evidence type="ECO:0000256" key="10">
    <source>
        <dbReference type="ARBA" id="ARBA00023004"/>
    </source>
</evidence>
<dbReference type="InterPro" id="IPR015797">
    <property type="entry name" value="NUDIX_hydrolase-like_dom_sf"/>
</dbReference>
<evidence type="ECO:0000256" key="9">
    <source>
        <dbReference type="ARBA" id="ARBA00022801"/>
    </source>
</evidence>
<evidence type="ECO:0000256" key="11">
    <source>
        <dbReference type="ARBA" id="ARBA00023014"/>
    </source>
</evidence>
<protein>
    <recommendedName>
        <fullName evidence="5 14">Adenine DNA glycosylase</fullName>
        <ecNumber evidence="4 14">3.2.2.31</ecNumber>
    </recommendedName>
</protein>
<dbReference type="GO" id="GO:0032357">
    <property type="term" value="F:oxidized purine DNA binding"/>
    <property type="evidence" value="ECO:0007669"/>
    <property type="project" value="TreeGrafter"/>
</dbReference>
<gene>
    <name evidence="16" type="primary">mutY</name>
    <name evidence="16" type="ORF">Cenrod_1176</name>
</gene>
<comment type="similarity">
    <text evidence="3 14">Belongs to the Nth/MutY family.</text>
</comment>
<dbReference type="Gene3D" id="3.90.79.10">
    <property type="entry name" value="Nucleoside Triphosphate Pyrophosphohydrolase"/>
    <property type="match status" value="1"/>
</dbReference>
<keyword evidence="7" id="KW-0479">Metal-binding</keyword>
<sequence>MVPPAIATPDFAAIVLRWQAHHGRHDLPWQHPRDPYRVWLSEVMLQQTRVQTVLAYFPRFLERFPDITTLACAPEEDVLAAWAGMGYYGRARNLHRCAQQVMACHGGAFPRSAAQLRTLPGIGASTAHAIAALCFGERVAIFDANVRRVLARFLGFGADLSVRMHEHTLWAEATRLLPQSNDPTDLARYTQGMMDLGATVCTARSPRCADCPLRAECVAYRLGTPQRFPHPPRRIARELLTMWLLWVQADDDALWLLRRPSRGIWAGLYCLPTCPTHAAVLAALPPHATSHTIPPIQHELTHRTLLLHPVYCRFPCRIPLPLEGQWMSATDWPTLGFPAPIRRLLLEQPPA</sequence>
<comment type="catalytic activity">
    <reaction evidence="1 14">
        <text>Hydrolyzes free adenine bases from 7,8-dihydro-8-oxoguanine:adenine mismatched double-stranded DNA, leaving an apurinic site.</text>
        <dbReference type="EC" id="3.2.2.31"/>
    </reaction>
</comment>
<evidence type="ECO:0000256" key="1">
    <source>
        <dbReference type="ARBA" id="ARBA00000843"/>
    </source>
</evidence>
<dbReference type="InterPro" id="IPR011257">
    <property type="entry name" value="DNA_glycosylase"/>
</dbReference>
<dbReference type="CDD" id="cd03431">
    <property type="entry name" value="NUDIX_DNA_Glycosylase_C-MutY"/>
    <property type="match status" value="1"/>
</dbReference>
<dbReference type="InterPro" id="IPR044298">
    <property type="entry name" value="MIG/MutY"/>
</dbReference>
<dbReference type="CDD" id="cd00056">
    <property type="entry name" value="ENDO3c"/>
    <property type="match status" value="1"/>
</dbReference>
<dbReference type="AlphaFoldDB" id="U5NAP3"/>
<dbReference type="PANTHER" id="PTHR42944">
    <property type="entry name" value="ADENINE DNA GLYCOSYLASE"/>
    <property type="match status" value="1"/>
</dbReference>
<keyword evidence="11" id="KW-0411">Iron-sulfur</keyword>
<comment type="cofactor">
    <cofactor evidence="14">
        <name>[4Fe-4S] cluster</name>
        <dbReference type="ChEBI" id="CHEBI:49883"/>
    </cofactor>
    <text evidence="14">Binds 1 [4Fe-4S] cluster.</text>
</comment>
<keyword evidence="9" id="KW-0378">Hydrolase</keyword>
<evidence type="ECO:0000259" key="15">
    <source>
        <dbReference type="SMART" id="SM00478"/>
    </source>
</evidence>
<keyword evidence="17" id="KW-1185">Reference proteome</keyword>
<dbReference type="eggNOG" id="COG1194">
    <property type="taxonomic scope" value="Bacteria"/>
</dbReference>
<keyword evidence="10 14" id="KW-0408">Iron</keyword>
<evidence type="ECO:0000256" key="4">
    <source>
        <dbReference type="ARBA" id="ARBA00012045"/>
    </source>
</evidence>
<dbReference type="GO" id="GO:0035485">
    <property type="term" value="F:adenine/guanine mispair binding"/>
    <property type="evidence" value="ECO:0007669"/>
    <property type="project" value="TreeGrafter"/>
</dbReference>
<feature type="domain" description="HhH-GPD" evidence="15">
    <location>
        <begin position="44"/>
        <end position="199"/>
    </location>
</feature>
<evidence type="ECO:0000256" key="8">
    <source>
        <dbReference type="ARBA" id="ARBA00022763"/>
    </source>
</evidence>
<dbReference type="PATRIC" id="fig|946483.4.peg.1178"/>
<dbReference type="GO" id="GO:0046872">
    <property type="term" value="F:metal ion binding"/>
    <property type="evidence" value="ECO:0007669"/>
    <property type="project" value="UniProtKB-UniRule"/>
</dbReference>
<keyword evidence="8 14" id="KW-0227">DNA damage</keyword>
<dbReference type="FunFam" id="1.10.340.30:FF:000002">
    <property type="entry name" value="Adenine DNA glycosylase"/>
    <property type="match status" value="1"/>
</dbReference>
<keyword evidence="13 14" id="KW-0326">Glycosidase</keyword>
<dbReference type="InterPro" id="IPR003265">
    <property type="entry name" value="HhH-GPD_domain"/>
</dbReference>
<dbReference type="InterPro" id="IPR023170">
    <property type="entry name" value="HhH_base_excis_C"/>
</dbReference>
<dbReference type="PANTHER" id="PTHR42944:SF1">
    <property type="entry name" value="ADENINE DNA GLYCOSYLASE"/>
    <property type="match status" value="1"/>
</dbReference>
<evidence type="ECO:0000256" key="2">
    <source>
        <dbReference type="ARBA" id="ARBA00002933"/>
    </source>
</evidence>
<dbReference type="InterPro" id="IPR003651">
    <property type="entry name" value="Endonuclease3_FeS-loop_motif"/>
</dbReference>
<dbReference type="Gene3D" id="1.10.1670.10">
    <property type="entry name" value="Helix-hairpin-Helix base-excision DNA repair enzymes (C-terminal)"/>
    <property type="match status" value="1"/>
</dbReference>
<dbReference type="Pfam" id="PF14815">
    <property type="entry name" value="NUDIX_4"/>
    <property type="match status" value="1"/>
</dbReference>
<dbReference type="SMART" id="SM00478">
    <property type="entry name" value="ENDO3c"/>
    <property type="match status" value="1"/>
</dbReference>
<dbReference type="InterPro" id="IPR000445">
    <property type="entry name" value="HhH_motif"/>
</dbReference>
<organism evidence="16 17">
    <name type="scientific">Candidatus Symbiobacter mobilis CR</name>
    <dbReference type="NCBI Taxonomy" id="946483"/>
    <lineage>
        <taxon>Bacteria</taxon>
        <taxon>Pseudomonadati</taxon>
        <taxon>Pseudomonadota</taxon>
        <taxon>Betaproteobacteria</taxon>
        <taxon>Burkholderiales</taxon>
        <taxon>Comamonadaceae</taxon>
    </lineage>
</organism>
<dbReference type="SUPFAM" id="SSF48150">
    <property type="entry name" value="DNA-glycosylase"/>
    <property type="match status" value="1"/>
</dbReference>
<evidence type="ECO:0000256" key="6">
    <source>
        <dbReference type="ARBA" id="ARBA00022485"/>
    </source>
</evidence>
<dbReference type="STRING" id="946483.Cenrod_1176"/>
<dbReference type="GO" id="GO:0034039">
    <property type="term" value="F:8-oxo-7,8-dihydroguanine DNA N-glycosylase activity"/>
    <property type="evidence" value="ECO:0007669"/>
    <property type="project" value="TreeGrafter"/>
</dbReference>
<dbReference type="InterPro" id="IPR029119">
    <property type="entry name" value="MutY_C"/>
</dbReference>
<evidence type="ECO:0000313" key="16">
    <source>
        <dbReference type="EMBL" id="AGX87269.1"/>
    </source>
</evidence>
<evidence type="ECO:0000256" key="7">
    <source>
        <dbReference type="ARBA" id="ARBA00022723"/>
    </source>
</evidence>
<dbReference type="RefSeq" id="WP_022772087.1">
    <property type="nucleotide sequence ID" value="NC_022576.1"/>
</dbReference>
<dbReference type="Pfam" id="PF10576">
    <property type="entry name" value="EndIII_4Fe-2S"/>
    <property type="match status" value="1"/>
</dbReference>
<dbReference type="GO" id="GO:0051539">
    <property type="term" value="F:4 iron, 4 sulfur cluster binding"/>
    <property type="evidence" value="ECO:0007669"/>
    <property type="project" value="UniProtKB-UniRule"/>
</dbReference>
<dbReference type="Pfam" id="PF00633">
    <property type="entry name" value="HHH"/>
    <property type="match status" value="1"/>
</dbReference>
<name>U5NAP3_9BURK</name>